<feature type="compositionally biased region" description="Basic residues" evidence="1">
    <location>
        <begin position="49"/>
        <end position="59"/>
    </location>
</feature>
<gene>
    <name evidence="2" type="ORF">SNAT2548_LOCUS26653</name>
</gene>
<organism evidence="2 3">
    <name type="scientific">Symbiodinium natans</name>
    <dbReference type="NCBI Taxonomy" id="878477"/>
    <lineage>
        <taxon>Eukaryota</taxon>
        <taxon>Sar</taxon>
        <taxon>Alveolata</taxon>
        <taxon>Dinophyceae</taxon>
        <taxon>Suessiales</taxon>
        <taxon>Symbiodiniaceae</taxon>
        <taxon>Symbiodinium</taxon>
    </lineage>
</organism>
<name>A0A812SGW1_9DINO</name>
<evidence type="ECO:0000256" key="1">
    <source>
        <dbReference type="SAM" id="MobiDB-lite"/>
    </source>
</evidence>
<evidence type="ECO:0000313" key="2">
    <source>
        <dbReference type="EMBL" id="CAE7474392.1"/>
    </source>
</evidence>
<evidence type="ECO:0000313" key="3">
    <source>
        <dbReference type="Proteomes" id="UP000604046"/>
    </source>
</evidence>
<dbReference type="AlphaFoldDB" id="A0A812SGW1"/>
<dbReference type="EMBL" id="CAJNDS010002436">
    <property type="protein sequence ID" value="CAE7474392.1"/>
    <property type="molecule type" value="Genomic_DNA"/>
</dbReference>
<keyword evidence="3" id="KW-1185">Reference proteome</keyword>
<reference evidence="2" key="1">
    <citation type="submission" date="2021-02" db="EMBL/GenBank/DDBJ databases">
        <authorList>
            <person name="Dougan E. K."/>
            <person name="Rhodes N."/>
            <person name="Thang M."/>
            <person name="Chan C."/>
        </authorList>
    </citation>
    <scope>NUCLEOTIDE SEQUENCE</scope>
</reference>
<sequence length="59" mass="6768">MLRRLISNLEAMEAAQDGQTERQAERQSDRRVQRQAGPPTGERQDSSRSKKPAKPHLRL</sequence>
<accession>A0A812SGW1</accession>
<proteinExistence type="predicted"/>
<dbReference type="Proteomes" id="UP000604046">
    <property type="component" value="Unassembled WGS sequence"/>
</dbReference>
<comment type="caution">
    <text evidence="2">The sequence shown here is derived from an EMBL/GenBank/DDBJ whole genome shotgun (WGS) entry which is preliminary data.</text>
</comment>
<feature type="compositionally biased region" description="Basic and acidic residues" evidence="1">
    <location>
        <begin position="19"/>
        <end position="32"/>
    </location>
</feature>
<protein>
    <submittedName>
        <fullName evidence="2">Uncharacterized protein</fullName>
    </submittedName>
</protein>
<feature type="region of interest" description="Disordered" evidence="1">
    <location>
        <begin position="1"/>
        <end position="59"/>
    </location>
</feature>